<dbReference type="Proteomes" id="UP000068164">
    <property type="component" value="Unassembled WGS sequence"/>
</dbReference>
<keyword evidence="2" id="KW-1185">Reference proteome</keyword>
<comment type="caution">
    <text evidence="1">The sequence shown here is derived from an EMBL/GenBank/DDBJ whole genome shotgun (WGS) entry which is preliminary data.</text>
</comment>
<gene>
    <name evidence="1" type="ORF">AS026_12575</name>
</gene>
<protein>
    <submittedName>
        <fullName evidence="1">Uncharacterized protein</fullName>
    </submittedName>
</protein>
<accession>A0A109JF87</accession>
<sequence>MRRIELAKPVLISRVTDMIDRILQCWCEENGYPRGSVEAGRKAKSLLQWIELGVTDEAELSDLIRNDIVINSR</sequence>
<dbReference type="RefSeq" id="WP_062371930.1">
    <property type="nucleotide sequence ID" value="NZ_LNCD01000101.1"/>
</dbReference>
<organism evidence="1 2">
    <name type="scientific">Rhizobium altiplani</name>
    <dbReference type="NCBI Taxonomy" id="1864509"/>
    <lineage>
        <taxon>Bacteria</taxon>
        <taxon>Pseudomonadati</taxon>
        <taxon>Pseudomonadota</taxon>
        <taxon>Alphaproteobacteria</taxon>
        <taxon>Hyphomicrobiales</taxon>
        <taxon>Rhizobiaceae</taxon>
        <taxon>Rhizobium/Agrobacterium group</taxon>
        <taxon>Rhizobium</taxon>
    </lineage>
</organism>
<reference evidence="1 2" key="1">
    <citation type="submission" date="2015-11" db="EMBL/GenBank/DDBJ databases">
        <title>Draft Genome Sequence of the Strain BR 10423 (Rhizobium sp.) isolated from nodules of Mimosa pudica.</title>
        <authorList>
            <person name="Barauna A.C."/>
            <person name="Zilli J.E."/>
            <person name="Simoes-Araujo J.L."/>
            <person name="Reis V.M."/>
            <person name="James E.K."/>
            <person name="Reis F.B.Jr."/>
            <person name="Rouws L.F."/>
            <person name="Passos S.R."/>
            <person name="Gois S.R."/>
        </authorList>
    </citation>
    <scope>NUCLEOTIDE SEQUENCE [LARGE SCALE GENOMIC DNA]</scope>
    <source>
        <strain evidence="1 2">BR10423</strain>
    </source>
</reference>
<evidence type="ECO:0000313" key="2">
    <source>
        <dbReference type="Proteomes" id="UP000068164"/>
    </source>
</evidence>
<dbReference type="AlphaFoldDB" id="A0A109JF87"/>
<dbReference type="OrthoDB" id="8371079at2"/>
<evidence type="ECO:0000313" key="1">
    <source>
        <dbReference type="EMBL" id="KWV47907.1"/>
    </source>
</evidence>
<name>A0A109JF87_9HYPH</name>
<proteinExistence type="predicted"/>
<dbReference type="EMBL" id="LNCD01000101">
    <property type="protein sequence ID" value="KWV47907.1"/>
    <property type="molecule type" value="Genomic_DNA"/>
</dbReference>